<comment type="caution">
    <text evidence="2">The sequence shown here is derived from an EMBL/GenBank/DDBJ whole genome shotgun (WGS) entry which is preliminary data.</text>
</comment>
<accession>A0A6A3HL11</accession>
<name>A0A6A3HL11_9STRA</name>
<protein>
    <submittedName>
        <fullName evidence="2">Uncharacterized protein</fullName>
    </submittedName>
</protein>
<evidence type="ECO:0000256" key="1">
    <source>
        <dbReference type="SAM" id="MobiDB-lite"/>
    </source>
</evidence>
<sequence length="24" mass="2696">MRKTKTKRGVMQPATPQEPGLPIM</sequence>
<dbReference type="Proteomes" id="UP000460718">
    <property type="component" value="Unassembled WGS sequence"/>
</dbReference>
<feature type="region of interest" description="Disordered" evidence="1">
    <location>
        <begin position="1"/>
        <end position="24"/>
    </location>
</feature>
<gene>
    <name evidence="2" type="ORF">PF011_g26193</name>
</gene>
<evidence type="ECO:0000313" key="2">
    <source>
        <dbReference type="EMBL" id="KAE8971019.1"/>
    </source>
</evidence>
<reference evidence="2 3" key="1">
    <citation type="submission" date="2018-09" db="EMBL/GenBank/DDBJ databases">
        <title>Genomic investigation of the strawberry pathogen Phytophthora fragariae indicates pathogenicity is determined by transcriptional variation in three key races.</title>
        <authorList>
            <person name="Adams T.M."/>
            <person name="Armitage A.D."/>
            <person name="Sobczyk M.K."/>
            <person name="Bates H.J."/>
            <person name="Dunwell J.M."/>
            <person name="Nellist C.F."/>
            <person name="Harrison R.J."/>
        </authorList>
    </citation>
    <scope>NUCLEOTIDE SEQUENCE [LARGE SCALE GENOMIC DNA]</scope>
    <source>
        <strain evidence="2 3">SCRP245</strain>
    </source>
</reference>
<dbReference type="AlphaFoldDB" id="A0A6A3HL11"/>
<proteinExistence type="predicted"/>
<dbReference type="EMBL" id="QXFW01003398">
    <property type="protein sequence ID" value="KAE8971019.1"/>
    <property type="molecule type" value="Genomic_DNA"/>
</dbReference>
<evidence type="ECO:0000313" key="3">
    <source>
        <dbReference type="Proteomes" id="UP000460718"/>
    </source>
</evidence>
<feature type="non-terminal residue" evidence="2">
    <location>
        <position position="24"/>
    </location>
</feature>
<organism evidence="2 3">
    <name type="scientific">Phytophthora fragariae</name>
    <dbReference type="NCBI Taxonomy" id="53985"/>
    <lineage>
        <taxon>Eukaryota</taxon>
        <taxon>Sar</taxon>
        <taxon>Stramenopiles</taxon>
        <taxon>Oomycota</taxon>
        <taxon>Peronosporomycetes</taxon>
        <taxon>Peronosporales</taxon>
        <taxon>Peronosporaceae</taxon>
        <taxon>Phytophthora</taxon>
    </lineage>
</organism>